<gene>
    <name evidence="1" type="ORF">CC86DRAFT_303971</name>
</gene>
<dbReference type="EMBL" id="MU006239">
    <property type="protein sequence ID" value="KAF2820866.1"/>
    <property type="molecule type" value="Genomic_DNA"/>
</dbReference>
<evidence type="ECO:0000313" key="2">
    <source>
        <dbReference type="Proteomes" id="UP000799424"/>
    </source>
</evidence>
<organism evidence="1 2">
    <name type="scientific">Ophiobolus disseminans</name>
    <dbReference type="NCBI Taxonomy" id="1469910"/>
    <lineage>
        <taxon>Eukaryota</taxon>
        <taxon>Fungi</taxon>
        <taxon>Dikarya</taxon>
        <taxon>Ascomycota</taxon>
        <taxon>Pezizomycotina</taxon>
        <taxon>Dothideomycetes</taxon>
        <taxon>Pleosporomycetidae</taxon>
        <taxon>Pleosporales</taxon>
        <taxon>Pleosporineae</taxon>
        <taxon>Phaeosphaeriaceae</taxon>
        <taxon>Ophiobolus</taxon>
    </lineage>
</organism>
<sequence length="74" mass="8582">RYIERLVRSAVSDRGADESKKLSQTVHSLATQNELLHHKNEGLKEALIVKKKHRKVSKPFDLQQREEYHSGANF</sequence>
<dbReference type="OrthoDB" id="3773872at2759"/>
<dbReference type="Proteomes" id="UP000799424">
    <property type="component" value="Unassembled WGS sequence"/>
</dbReference>
<proteinExistence type="predicted"/>
<name>A0A6A6ZIQ3_9PLEO</name>
<protein>
    <submittedName>
        <fullName evidence="1">Uncharacterized protein</fullName>
    </submittedName>
</protein>
<accession>A0A6A6ZIQ3</accession>
<feature type="non-terminal residue" evidence="1">
    <location>
        <position position="1"/>
    </location>
</feature>
<evidence type="ECO:0000313" key="1">
    <source>
        <dbReference type="EMBL" id="KAF2820866.1"/>
    </source>
</evidence>
<keyword evidence="2" id="KW-1185">Reference proteome</keyword>
<dbReference type="AlphaFoldDB" id="A0A6A6ZIQ3"/>
<reference evidence="1" key="1">
    <citation type="journal article" date="2020" name="Stud. Mycol.">
        <title>101 Dothideomycetes genomes: a test case for predicting lifestyles and emergence of pathogens.</title>
        <authorList>
            <person name="Haridas S."/>
            <person name="Albert R."/>
            <person name="Binder M."/>
            <person name="Bloem J."/>
            <person name="Labutti K."/>
            <person name="Salamov A."/>
            <person name="Andreopoulos B."/>
            <person name="Baker S."/>
            <person name="Barry K."/>
            <person name="Bills G."/>
            <person name="Bluhm B."/>
            <person name="Cannon C."/>
            <person name="Castanera R."/>
            <person name="Culley D."/>
            <person name="Daum C."/>
            <person name="Ezra D."/>
            <person name="Gonzalez J."/>
            <person name="Henrissat B."/>
            <person name="Kuo A."/>
            <person name="Liang C."/>
            <person name="Lipzen A."/>
            <person name="Lutzoni F."/>
            <person name="Magnuson J."/>
            <person name="Mondo S."/>
            <person name="Nolan M."/>
            <person name="Ohm R."/>
            <person name="Pangilinan J."/>
            <person name="Park H.-J."/>
            <person name="Ramirez L."/>
            <person name="Alfaro M."/>
            <person name="Sun H."/>
            <person name="Tritt A."/>
            <person name="Yoshinaga Y."/>
            <person name="Zwiers L.-H."/>
            <person name="Turgeon B."/>
            <person name="Goodwin S."/>
            <person name="Spatafora J."/>
            <person name="Crous P."/>
            <person name="Grigoriev I."/>
        </authorList>
    </citation>
    <scope>NUCLEOTIDE SEQUENCE</scope>
    <source>
        <strain evidence="1">CBS 113818</strain>
    </source>
</reference>